<reference evidence="1 2" key="1">
    <citation type="submission" date="2006-05" db="EMBL/GenBank/DDBJ databases">
        <authorList>
            <person name="King G."/>
            <person name="Ferriera S."/>
            <person name="Johnson J."/>
            <person name="Kravitz S."/>
            <person name="Beeson K."/>
            <person name="Sutton G."/>
            <person name="Rogers Y.-H."/>
            <person name="Friedman R."/>
            <person name="Frazier M."/>
            <person name="Venter J.C."/>
        </authorList>
    </citation>
    <scope>NUCLEOTIDE SEQUENCE [LARGE SCALE GENOMIC DNA]</scope>
    <source>
        <strain evidence="2">ATCC 25650 / DSM 13394 / JCM 20685 / NBRC 16684 / NCIMB 2208 / IAM 12614 / B1</strain>
    </source>
</reference>
<protein>
    <submittedName>
        <fullName evidence="1">Uncharacterized protein</fullName>
    </submittedName>
</protein>
<proteinExistence type="predicted"/>
<evidence type="ECO:0000313" key="1">
    <source>
        <dbReference type="EMBL" id="EAV42920.1"/>
    </source>
</evidence>
<comment type="caution">
    <text evidence="1">The sequence shown here is derived from an EMBL/GenBank/DDBJ whole genome shotgun (WGS) entry which is preliminary data.</text>
</comment>
<accession>A0NWK4</accession>
<organism evidence="1 2">
    <name type="scientific">Roseibium aggregatum (strain ATCC 25650 / DSM 13394 / JCM 20685 / NBRC 16684 / NCIMB 2208 / IAM 12614 / B1)</name>
    <name type="common">Stappia aggregata</name>
    <dbReference type="NCBI Taxonomy" id="384765"/>
    <lineage>
        <taxon>Bacteria</taxon>
        <taxon>Pseudomonadati</taxon>
        <taxon>Pseudomonadota</taxon>
        <taxon>Alphaproteobacteria</taxon>
        <taxon>Hyphomicrobiales</taxon>
        <taxon>Stappiaceae</taxon>
        <taxon>Roseibium</taxon>
    </lineage>
</organism>
<sequence>MTGQKIGGAPGSVTEADSAHVLEVDIFERR</sequence>
<gene>
    <name evidence="1" type="ORF">SIAM614_16287</name>
</gene>
<evidence type="ECO:0000313" key="2">
    <source>
        <dbReference type="Proteomes" id="UP000004848"/>
    </source>
</evidence>
<dbReference type="EMBL" id="AAUW01000012">
    <property type="protein sequence ID" value="EAV42920.1"/>
    <property type="molecule type" value="Genomic_DNA"/>
</dbReference>
<dbReference type="AlphaFoldDB" id="A0NWK4"/>
<name>A0NWK4_ROSAI</name>
<dbReference type="Proteomes" id="UP000004848">
    <property type="component" value="Unassembled WGS sequence"/>
</dbReference>